<dbReference type="Gene3D" id="1.10.150.170">
    <property type="entry name" value="Putative methyltransferase TM0872, insert domain"/>
    <property type="match status" value="1"/>
</dbReference>
<feature type="binding site" evidence="7">
    <location>
        <position position="53"/>
    </location>
    <ligand>
        <name>S-adenosyl-L-methionine</name>
        <dbReference type="ChEBI" id="CHEBI:59789"/>
    </ligand>
</feature>
<reference evidence="8 9" key="1">
    <citation type="submission" date="2019-06" db="EMBL/GenBank/DDBJ databases">
        <title>Draft Genome Sequence of Candidatus Phytoplasma pini-Related Strain MDPP: A Resource for Comparative Genomics of Gymnosperm-infecting Phytoplasmas.</title>
        <authorList>
            <person name="Cai W."/>
            <person name="Costanzo S."/>
            <person name="Shao J."/>
            <person name="Zhao Y."/>
            <person name="Davis R."/>
        </authorList>
    </citation>
    <scope>NUCLEOTIDE SEQUENCE [LARGE SCALE GENOMIC DNA]</scope>
    <source>
        <strain evidence="8 9">MDPP</strain>
    </source>
</reference>
<keyword evidence="6 7" id="KW-0949">S-adenosyl-L-methionine</keyword>
<feature type="binding site" evidence="7">
    <location>
        <position position="100"/>
    </location>
    <ligand>
        <name>S-adenosyl-L-methionine</name>
        <dbReference type="ChEBI" id="CHEBI:59789"/>
    </ligand>
</feature>
<keyword evidence="9" id="KW-1185">Reference proteome</keyword>
<dbReference type="AlphaFoldDB" id="A0A559KJQ7"/>
<evidence type="ECO:0000256" key="6">
    <source>
        <dbReference type="ARBA" id="ARBA00022691"/>
    </source>
</evidence>
<dbReference type="InterPro" id="IPR002903">
    <property type="entry name" value="RsmH"/>
</dbReference>
<name>A0A559KJQ7_9MOLU</name>
<proteinExistence type="inferred from homology"/>
<dbReference type="Pfam" id="PF01795">
    <property type="entry name" value="Methyltransf_5"/>
    <property type="match status" value="1"/>
</dbReference>
<dbReference type="GO" id="GO:0070475">
    <property type="term" value="P:rRNA base methylation"/>
    <property type="evidence" value="ECO:0007669"/>
    <property type="project" value="UniProtKB-UniRule"/>
</dbReference>
<dbReference type="Proteomes" id="UP000320078">
    <property type="component" value="Unassembled WGS sequence"/>
</dbReference>
<dbReference type="EC" id="2.1.1.199" evidence="7"/>
<evidence type="ECO:0000256" key="1">
    <source>
        <dbReference type="ARBA" id="ARBA00010396"/>
    </source>
</evidence>
<keyword evidence="2 7" id="KW-0963">Cytoplasm</keyword>
<organism evidence="8 9">
    <name type="scientific">Candidatus Phytoplasma pini</name>
    <dbReference type="NCBI Taxonomy" id="267362"/>
    <lineage>
        <taxon>Bacteria</taxon>
        <taxon>Bacillati</taxon>
        <taxon>Mycoplasmatota</taxon>
        <taxon>Mollicutes</taxon>
        <taxon>Acholeplasmatales</taxon>
        <taxon>Acholeplasmataceae</taxon>
        <taxon>Candidatus Phytoplasma</taxon>
    </lineage>
</organism>
<keyword evidence="3 7" id="KW-0698">rRNA processing</keyword>
<evidence type="ECO:0000256" key="2">
    <source>
        <dbReference type="ARBA" id="ARBA00022490"/>
    </source>
</evidence>
<gene>
    <name evidence="8" type="primary">mraW</name>
    <name evidence="7" type="synonym">rsmH</name>
    <name evidence="8" type="ORF">MDPP_00134</name>
</gene>
<dbReference type="OrthoDB" id="9806637at2"/>
<feature type="binding site" evidence="7">
    <location>
        <position position="79"/>
    </location>
    <ligand>
        <name>S-adenosyl-L-methionine</name>
        <dbReference type="ChEBI" id="CHEBI:59789"/>
    </ligand>
</feature>
<dbReference type="SUPFAM" id="SSF81799">
    <property type="entry name" value="Putative methyltransferase TM0872, insert domain"/>
    <property type="match status" value="1"/>
</dbReference>
<dbReference type="PIRSF" id="PIRSF004486">
    <property type="entry name" value="MraW"/>
    <property type="match status" value="1"/>
</dbReference>
<comment type="caution">
    <text evidence="8">The sequence shown here is derived from an EMBL/GenBank/DDBJ whole genome shotgun (WGS) entry which is preliminary data.</text>
</comment>
<accession>A0A559KJQ7</accession>
<sequence length="308" mass="35890">MLLLKHSPVLTSEVIKYLNIQNKGIYVDATLGGGGHSYAILQHISQGLLLSFDQDFFSIQYCSKRFSQTKNIILIHKNFVFLKEELNKRNIFAINGIVFDLGLSSFQIDDKKRGFSYLHDDVLDMRMNRDEKKTALTILNTYNLEELKKIFFLYGEEPKAALIAREIIKKRPIYTTLELVRIIDKFYNSFYNKKKGHNAKRVFQALRIETNQELRCLKKGLQQSLTLLKKNGRIVVVSFNSLEDRIVKRFFKQNSECNFLPRIPILKSDLPPNYFNILTKKVIRPNDKEIILNPRSRSAKLRAAIKKI</sequence>
<dbReference type="RefSeq" id="WP_144658285.1">
    <property type="nucleotide sequence ID" value="NZ_VIAE01000002.1"/>
</dbReference>
<dbReference type="SUPFAM" id="SSF53335">
    <property type="entry name" value="S-adenosyl-L-methionine-dependent methyltransferases"/>
    <property type="match status" value="1"/>
</dbReference>
<evidence type="ECO:0000256" key="7">
    <source>
        <dbReference type="HAMAP-Rule" id="MF_01007"/>
    </source>
</evidence>
<feature type="binding site" evidence="7">
    <location>
        <begin position="34"/>
        <end position="36"/>
    </location>
    <ligand>
        <name>S-adenosyl-L-methionine</name>
        <dbReference type="ChEBI" id="CHEBI:59789"/>
    </ligand>
</feature>
<evidence type="ECO:0000256" key="3">
    <source>
        <dbReference type="ARBA" id="ARBA00022552"/>
    </source>
</evidence>
<dbReference type="HAMAP" id="MF_01007">
    <property type="entry name" value="16SrRNA_methyltr_H"/>
    <property type="match status" value="1"/>
</dbReference>
<comment type="function">
    <text evidence="7">Specifically methylates the N4 position of cytidine in position 1402 (C1402) of 16S rRNA.</text>
</comment>
<dbReference type="PANTHER" id="PTHR11265:SF0">
    <property type="entry name" value="12S RRNA N4-METHYLCYTIDINE METHYLTRANSFERASE"/>
    <property type="match status" value="1"/>
</dbReference>
<evidence type="ECO:0000313" key="9">
    <source>
        <dbReference type="Proteomes" id="UP000320078"/>
    </source>
</evidence>
<keyword evidence="4 7" id="KW-0489">Methyltransferase</keyword>
<dbReference type="InterPro" id="IPR023397">
    <property type="entry name" value="SAM-dep_MeTrfase_MraW_recog"/>
</dbReference>
<comment type="catalytic activity">
    <reaction evidence="7">
        <text>cytidine(1402) in 16S rRNA + S-adenosyl-L-methionine = N(4)-methylcytidine(1402) in 16S rRNA + S-adenosyl-L-homocysteine + H(+)</text>
        <dbReference type="Rhea" id="RHEA:42928"/>
        <dbReference type="Rhea" id="RHEA-COMP:10286"/>
        <dbReference type="Rhea" id="RHEA-COMP:10287"/>
        <dbReference type="ChEBI" id="CHEBI:15378"/>
        <dbReference type="ChEBI" id="CHEBI:57856"/>
        <dbReference type="ChEBI" id="CHEBI:59789"/>
        <dbReference type="ChEBI" id="CHEBI:74506"/>
        <dbReference type="ChEBI" id="CHEBI:82748"/>
        <dbReference type="EC" id="2.1.1.199"/>
    </reaction>
</comment>
<comment type="similarity">
    <text evidence="1 7">Belongs to the methyltransferase superfamily. RsmH family.</text>
</comment>
<comment type="subcellular location">
    <subcellularLocation>
        <location evidence="7">Cytoplasm</location>
    </subcellularLocation>
</comment>
<feature type="binding site" evidence="7">
    <location>
        <position position="107"/>
    </location>
    <ligand>
        <name>S-adenosyl-L-methionine</name>
        <dbReference type="ChEBI" id="CHEBI:59789"/>
    </ligand>
</feature>
<evidence type="ECO:0000256" key="5">
    <source>
        <dbReference type="ARBA" id="ARBA00022679"/>
    </source>
</evidence>
<dbReference type="EMBL" id="VIAE01000002">
    <property type="protein sequence ID" value="TVY12361.1"/>
    <property type="molecule type" value="Genomic_DNA"/>
</dbReference>
<evidence type="ECO:0000256" key="4">
    <source>
        <dbReference type="ARBA" id="ARBA00022603"/>
    </source>
</evidence>
<dbReference type="GO" id="GO:0005737">
    <property type="term" value="C:cytoplasm"/>
    <property type="evidence" value="ECO:0007669"/>
    <property type="project" value="UniProtKB-SubCell"/>
</dbReference>
<evidence type="ECO:0000313" key="8">
    <source>
        <dbReference type="EMBL" id="TVY12361.1"/>
    </source>
</evidence>
<dbReference type="GO" id="GO:0071424">
    <property type="term" value="F:rRNA (cytosine-N4-)-methyltransferase activity"/>
    <property type="evidence" value="ECO:0007669"/>
    <property type="project" value="UniProtKB-UniRule"/>
</dbReference>
<protein>
    <recommendedName>
        <fullName evidence="7">Ribosomal RNA small subunit methyltransferase H</fullName>
        <ecNumber evidence="7">2.1.1.199</ecNumber>
    </recommendedName>
    <alternativeName>
        <fullName evidence="7">16S rRNA m(4)C1402 methyltransferase</fullName>
    </alternativeName>
    <alternativeName>
        <fullName evidence="7">rRNA (cytosine-N(4)-)-methyltransferase RsmH</fullName>
    </alternativeName>
</protein>
<dbReference type="PANTHER" id="PTHR11265">
    <property type="entry name" value="S-ADENOSYL-METHYLTRANSFERASE MRAW"/>
    <property type="match status" value="1"/>
</dbReference>
<dbReference type="InterPro" id="IPR029063">
    <property type="entry name" value="SAM-dependent_MTases_sf"/>
</dbReference>
<keyword evidence="5 7" id="KW-0808">Transferase</keyword>
<dbReference type="NCBIfam" id="TIGR00006">
    <property type="entry name" value="16S rRNA (cytosine(1402)-N(4))-methyltransferase RsmH"/>
    <property type="match status" value="1"/>
</dbReference>
<dbReference type="Gene3D" id="3.40.50.150">
    <property type="entry name" value="Vaccinia Virus protein VP39"/>
    <property type="match status" value="1"/>
</dbReference>